<reference evidence="6 7" key="1">
    <citation type="submission" date="2019-04" db="EMBL/GenBank/DDBJ databases">
        <title>Cohnella sp. nov., isolated from soil.</title>
        <authorList>
            <person name="Kim W."/>
        </authorList>
    </citation>
    <scope>NUCLEOTIDE SEQUENCE [LARGE SCALE GENOMIC DNA]</scope>
    <source>
        <strain evidence="6 7">CAU 1483</strain>
    </source>
</reference>
<dbReference type="InterPro" id="IPR013762">
    <property type="entry name" value="Integrase-like_cat_sf"/>
</dbReference>
<accession>A0A4U0FH01</accession>
<dbReference type="RefSeq" id="WP_136777091.1">
    <property type="nucleotide sequence ID" value="NZ_SUPK01000003.1"/>
</dbReference>
<dbReference type="AlphaFoldDB" id="A0A4U0FH01"/>
<feature type="domain" description="Core-binding (CB)" evidence="5">
    <location>
        <begin position="59"/>
        <end position="137"/>
    </location>
</feature>
<organism evidence="6 7">
    <name type="scientific">Cohnella pontilimi</name>
    <dbReference type="NCBI Taxonomy" id="2564100"/>
    <lineage>
        <taxon>Bacteria</taxon>
        <taxon>Bacillati</taxon>
        <taxon>Bacillota</taxon>
        <taxon>Bacilli</taxon>
        <taxon>Bacillales</taxon>
        <taxon>Paenibacillaceae</taxon>
        <taxon>Cohnella</taxon>
    </lineage>
</organism>
<keyword evidence="1 3" id="KW-0238">DNA-binding</keyword>
<feature type="domain" description="Tyr recombinase" evidence="4">
    <location>
        <begin position="160"/>
        <end position="354"/>
    </location>
</feature>
<evidence type="ECO:0000313" key="7">
    <source>
        <dbReference type="Proteomes" id="UP000309673"/>
    </source>
</evidence>
<protein>
    <recommendedName>
        <fullName evidence="8">Integrase</fullName>
    </recommendedName>
</protein>
<dbReference type="PROSITE" id="PS51898">
    <property type="entry name" value="TYR_RECOMBINASE"/>
    <property type="match status" value="1"/>
</dbReference>
<dbReference type="GO" id="GO:0006310">
    <property type="term" value="P:DNA recombination"/>
    <property type="evidence" value="ECO:0007669"/>
    <property type="project" value="UniProtKB-KW"/>
</dbReference>
<dbReference type="PROSITE" id="PS51900">
    <property type="entry name" value="CB"/>
    <property type="match status" value="1"/>
</dbReference>
<dbReference type="OrthoDB" id="9766545at2"/>
<proteinExistence type="predicted"/>
<sequence length="369" mass="42793">MPLYDEEVQRELHLEKGIQGLAEKFGPYELQQALFRLDLMPKQSQNDLLKQHVSLSEAVAHYFSCDAFLDLARSSQDVYRYEMNLFVKYCHHIKGLDPEIKEVSSALFLQDYLSGIKKQNTRSKKAAFLRSFLRETNEHYFNRGIEKIKRTLSIEADKNRLPRAFTKEQLDELLVLVRLGREAHRNFTILWTFLGSGIRLNELCCLQVGDVNVMRQEILVRGKGKKGFKQPSKITKSALDVLCAYIHFRYNGIQNEPDYKERYIFSDDKGMSPLHHSTVQKMMASLIDECITITAEEKGNYQLSVHSLRHSFALYLLQSGVTIYDIKDLMRHNWLTSTEVYLKVFDNMLVTAIDKHPLGNLKASDFFGH</sequence>
<evidence type="ECO:0000256" key="1">
    <source>
        <dbReference type="ARBA" id="ARBA00023125"/>
    </source>
</evidence>
<comment type="caution">
    <text evidence="6">The sequence shown here is derived from an EMBL/GenBank/DDBJ whole genome shotgun (WGS) entry which is preliminary data.</text>
</comment>
<dbReference type="SUPFAM" id="SSF56349">
    <property type="entry name" value="DNA breaking-rejoining enzymes"/>
    <property type="match status" value="1"/>
</dbReference>
<keyword evidence="7" id="KW-1185">Reference proteome</keyword>
<dbReference type="InterPro" id="IPR050090">
    <property type="entry name" value="Tyrosine_recombinase_XerCD"/>
</dbReference>
<evidence type="ECO:0000256" key="2">
    <source>
        <dbReference type="ARBA" id="ARBA00023172"/>
    </source>
</evidence>
<dbReference type="PANTHER" id="PTHR30349:SF81">
    <property type="entry name" value="TYROSINE RECOMBINASE XERC"/>
    <property type="match status" value="1"/>
</dbReference>
<dbReference type="InterPro" id="IPR044068">
    <property type="entry name" value="CB"/>
</dbReference>
<dbReference type="EMBL" id="SUPK01000003">
    <property type="protein sequence ID" value="TJY42672.1"/>
    <property type="molecule type" value="Genomic_DNA"/>
</dbReference>
<dbReference type="InterPro" id="IPR002104">
    <property type="entry name" value="Integrase_catalytic"/>
</dbReference>
<dbReference type="PANTHER" id="PTHR30349">
    <property type="entry name" value="PHAGE INTEGRASE-RELATED"/>
    <property type="match status" value="1"/>
</dbReference>
<dbReference type="Gene3D" id="1.10.443.10">
    <property type="entry name" value="Intergrase catalytic core"/>
    <property type="match status" value="1"/>
</dbReference>
<dbReference type="Proteomes" id="UP000309673">
    <property type="component" value="Unassembled WGS sequence"/>
</dbReference>
<dbReference type="GO" id="GO:0003677">
    <property type="term" value="F:DNA binding"/>
    <property type="evidence" value="ECO:0007669"/>
    <property type="project" value="UniProtKB-UniRule"/>
</dbReference>
<name>A0A4U0FH01_9BACL</name>
<dbReference type="GO" id="GO:0015074">
    <property type="term" value="P:DNA integration"/>
    <property type="evidence" value="ECO:0007669"/>
    <property type="project" value="InterPro"/>
</dbReference>
<evidence type="ECO:0000259" key="5">
    <source>
        <dbReference type="PROSITE" id="PS51900"/>
    </source>
</evidence>
<evidence type="ECO:0000259" key="4">
    <source>
        <dbReference type="PROSITE" id="PS51898"/>
    </source>
</evidence>
<keyword evidence="2" id="KW-0233">DNA recombination</keyword>
<evidence type="ECO:0000313" key="6">
    <source>
        <dbReference type="EMBL" id="TJY42672.1"/>
    </source>
</evidence>
<dbReference type="Pfam" id="PF00589">
    <property type="entry name" value="Phage_integrase"/>
    <property type="match status" value="1"/>
</dbReference>
<evidence type="ECO:0000256" key="3">
    <source>
        <dbReference type="PROSITE-ProRule" id="PRU01248"/>
    </source>
</evidence>
<gene>
    <name evidence="6" type="ORF">E5161_07425</name>
</gene>
<evidence type="ECO:0008006" key="8">
    <source>
        <dbReference type="Google" id="ProtNLM"/>
    </source>
</evidence>
<dbReference type="InterPro" id="IPR011010">
    <property type="entry name" value="DNA_brk_join_enz"/>
</dbReference>